<name>A0A0B7IK28_9FLAO</name>
<sequence length="181" mass="21452">MNDQCWGETFFALTERVKKQNLKLQKMGWNIAGLLINRKIDEREICHLIENEIAYSDEVDFEEATSSFRDENTIDVLQTEKGALILMDMEAQPDISNFKGEIILFIVSEVSDTYYFEKYTNGRLDRKYIYSQGEIFEDEGEGIIKEDEDVVDLIWEFTDKYLQNNFSETIFEQKFKRYLLL</sequence>
<dbReference type="Proteomes" id="UP000039370">
    <property type="component" value="Unassembled WGS sequence"/>
</dbReference>
<reference evidence="1" key="3">
    <citation type="journal article" date="2017" name="Genome Announc.">
        <title>Twelve Complete Reference Genomes of Clinical Isolates in the Capnocytophaga Genus.</title>
        <authorList>
            <person name="Villarma A."/>
            <person name="Gulvik C.A."/>
            <person name="Rowe L.A."/>
            <person name="Sheth M."/>
            <person name="Juieng P."/>
            <person name="Nicholson A.C."/>
            <person name="Loparev V.N."/>
            <person name="McQuiston J.R."/>
        </authorList>
    </citation>
    <scope>NUCLEOTIDE SEQUENCE</scope>
    <source>
        <strain evidence="1">H3936</strain>
    </source>
</reference>
<gene>
    <name evidence="2" type="ORF">CCAN11_2130011</name>
    <name evidence="1" type="ORF">CGC54_08945</name>
</gene>
<evidence type="ECO:0000313" key="2">
    <source>
        <dbReference type="EMBL" id="CEN50338.1"/>
    </source>
</evidence>
<organism evidence="2 3">
    <name type="scientific">Capnocytophaga canimorsus</name>
    <dbReference type="NCBI Taxonomy" id="28188"/>
    <lineage>
        <taxon>Bacteria</taxon>
        <taxon>Pseudomonadati</taxon>
        <taxon>Bacteroidota</taxon>
        <taxon>Flavobacteriia</taxon>
        <taxon>Flavobacteriales</taxon>
        <taxon>Flavobacteriaceae</taxon>
        <taxon>Capnocytophaga</taxon>
    </lineage>
</organism>
<accession>A0A0B7IK28</accession>
<reference evidence="2" key="2">
    <citation type="submission" date="2015-01" db="EMBL/GenBank/DDBJ databases">
        <authorList>
            <person name="Xiang T."/>
            <person name="Song Y."/>
            <person name="Huang L."/>
            <person name="Wang B."/>
            <person name="Wu P."/>
        </authorList>
    </citation>
    <scope>NUCLEOTIDE SEQUENCE [LARGE SCALE GENOMIC DNA]</scope>
    <source>
        <strain evidence="2">Cc11</strain>
    </source>
</reference>
<dbReference type="RefSeq" id="WP_095919823.1">
    <property type="nucleotide sequence ID" value="NZ_BOQI01000008.1"/>
</dbReference>
<dbReference type="EMBL" id="CP022389">
    <property type="protein sequence ID" value="ATA94448.1"/>
    <property type="molecule type" value="Genomic_DNA"/>
</dbReference>
<proteinExistence type="predicted"/>
<evidence type="ECO:0000313" key="3">
    <source>
        <dbReference type="Proteomes" id="UP000039370"/>
    </source>
</evidence>
<reference evidence="4" key="4">
    <citation type="submission" date="2017-06" db="EMBL/GenBank/DDBJ databases">
        <title>Capnocytophaga spp. assemblies.</title>
        <authorList>
            <person name="Gulvik C.A."/>
        </authorList>
    </citation>
    <scope>NUCLEOTIDE SEQUENCE [LARGE SCALE GENOMIC DNA]</scope>
    <source>
        <strain evidence="4">H3936</strain>
    </source>
</reference>
<evidence type="ECO:0000313" key="1">
    <source>
        <dbReference type="EMBL" id="ATA94448.1"/>
    </source>
</evidence>
<dbReference type="Proteomes" id="UP000243753">
    <property type="component" value="Chromosome"/>
</dbReference>
<dbReference type="EMBL" id="CDOK01000128">
    <property type="protein sequence ID" value="CEN50338.1"/>
    <property type="molecule type" value="Genomic_DNA"/>
</dbReference>
<dbReference type="AlphaFoldDB" id="A0A0B7IK28"/>
<protein>
    <submittedName>
        <fullName evidence="2">Uncharacterized protein</fullName>
    </submittedName>
</protein>
<evidence type="ECO:0000313" key="4">
    <source>
        <dbReference type="Proteomes" id="UP000243753"/>
    </source>
</evidence>
<reference evidence="3" key="1">
    <citation type="submission" date="2015-01" db="EMBL/GenBank/DDBJ databases">
        <authorList>
            <person name="MANFREDI Pablo"/>
        </authorList>
    </citation>
    <scope>NUCLEOTIDE SEQUENCE [LARGE SCALE GENOMIC DNA]</scope>
    <source>
        <strain evidence="3">Cc11</strain>
    </source>
</reference>